<organism evidence="2 3">
    <name type="scientific">Paragonimus skrjabini miyazakii</name>
    <dbReference type="NCBI Taxonomy" id="59628"/>
    <lineage>
        <taxon>Eukaryota</taxon>
        <taxon>Metazoa</taxon>
        <taxon>Spiralia</taxon>
        <taxon>Lophotrochozoa</taxon>
        <taxon>Platyhelminthes</taxon>
        <taxon>Trematoda</taxon>
        <taxon>Digenea</taxon>
        <taxon>Plagiorchiida</taxon>
        <taxon>Troglotremata</taxon>
        <taxon>Troglotrematidae</taxon>
        <taxon>Paragonimus</taxon>
    </lineage>
</organism>
<gene>
    <name evidence="2" type="ORF">EG68_00869</name>
</gene>
<dbReference type="EMBL" id="JTDE01000236">
    <property type="protein sequence ID" value="KAF7261878.1"/>
    <property type="molecule type" value="Genomic_DNA"/>
</dbReference>
<reference evidence="2" key="1">
    <citation type="submission" date="2019-07" db="EMBL/GenBank/DDBJ databases">
        <title>Annotation for the trematode Paragonimus miyazaki's.</title>
        <authorList>
            <person name="Choi Y.-J."/>
        </authorList>
    </citation>
    <scope>NUCLEOTIDE SEQUENCE</scope>
    <source>
        <strain evidence="2">Japan</strain>
    </source>
</reference>
<evidence type="ECO:0000256" key="1">
    <source>
        <dbReference type="SAM" id="MobiDB-lite"/>
    </source>
</evidence>
<keyword evidence="3" id="KW-1185">Reference proteome</keyword>
<evidence type="ECO:0000313" key="3">
    <source>
        <dbReference type="Proteomes" id="UP000822476"/>
    </source>
</evidence>
<feature type="region of interest" description="Disordered" evidence="1">
    <location>
        <begin position="258"/>
        <end position="279"/>
    </location>
</feature>
<evidence type="ECO:0000313" key="2">
    <source>
        <dbReference type="EMBL" id="KAF7261878.1"/>
    </source>
</evidence>
<proteinExistence type="predicted"/>
<dbReference type="OrthoDB" id="6235099at2759"/>
<accession>A0A8S9ZC31</accession>
<comment type="caution">
    <text evidence="2">The sequence shown here is derived from an EMBL/GenBank/DDBJ whole genome shotgun (WGS) entry which is preliminary data.</text>
</comment>
<name>A0A8S9ZC31_9TREM</name>
<sequence length="406" mass="46681">MGNCLESTECSKKEHQKCYHQQNLNINGSKPRGYVNVTKNGAAAYSHSSGCTGNLENVKQIEDTYEQTEKINAHGDKGNIPVQQTSGSNSVCYPTDKENENHPRHSNQKEDPSWMKYLSQPKPNRDLNVDADLSTAFGDNWDPDLFDQRGSPTNRASHRYGNDEPMSRRNYYGQIRTYGKQKVGCAWERWPSDESINSQTPHKRQKLPVLSSSILGFSPLRNDLPDTMEWFRNGELESPQPNTNNYLIKGKQRPISKHTGEHVEQNGDSETVPPISPVRPETECYREGWLRYTMFMHQDKTDVYNFYNQFRNAKHVFLSLEAKTGCELRVSKRLFVHRGKLVRTVVIDGPSRKHIIRCYTSLPKILTRLIILECERPSILEPRPIIKNPELEMNFPDMFQRPLAVG</sequence>
<dbReference type="AlphaFoldDB" id="A0A8S9ZC31"/>
<feature type="compositionally biased region" description="Polar residues" evidence="1">
    <location>
        <begin position="81"/>
        <end position="92"/>
    </location>
</feature>
<protein>
    <submittedName>
        <fullName evidence="2">Uncharacterized protein</fullName>
    </submittedName>
</protein>
<feature type="compositionally biased region" description="Basic and acidic residues" evidence="1">
    <location>
        <begin position="95"/>
        <end position="111"/>
    </location>
</feature>
<feature type="region of interest" description="Disordered" evidence="1">
    <location>
        <begin position="143"/>
        <end position="165"/>
    </location>
</feature>
<feature type="region of interest" description="Disordered" evidence="1">
    <location>
        <begin position="74"/>
        <end position="111"/>
    </location>
</feature>
<dbReference type="Proteomes" id="UP000822476">
    <property type="component" value="Unassembled WGS sequence"/>
</dbReference>